<organism evidence="1 2">
    <name type="scientific">Sordaria brevicollis</name>
    <dbReference type="NCBI Taxonomy" id="83679"/>
    <lineage>
        <taxon>Eukaryota</taxon>
        <taxon>Fungi</taxon>
        <taxon>Dikarya</taxon>
        <taxon>Ascomycota</taxon>
        <taxon>Pezizomycotina</taxon>
        <taxon>Sordariomycetes</taxon>
        <taxon>Sordariomycetidae</taxon>
        <taxon>Sordariales</taxon>
        <taxon>Sordariaceae</taxon>
        <taxon>Sordaria</taxon>
    </lineage>
</organism>
<dbReference type="Proteomes" id="UP001281003">
    <property type="component" value="Unassembled WGS sequence"/>
</dbReference>
<protein>
    <submittedName>
        <fullName evidence="1">Uncharacterized protein</fullName>
    </submittedName>
</protein>
<name>A0AAE0PJF2_SORBR</name>
<evidence type="ECO:0000313" key="1">
    <source>
        <dbReference type="EMBL" id="KAK3400937.1"/>
    </source>
</evidence>
<evidence type="ECO:0000313" key="2">
    <source>
        <dbReference type="Proteomes" id="UP001281003"/>
    </source>
</evidence>
<comment type="caution">
    <text evidence="1">The sequence shown here is derived from an EMBL/GenBank/DDBJ whole genome shotgun (WGS) entry which is preliminary data.</text>
</comment>
<dbReference type="AlphaFoldDB" id="A0AAE0PJF2"/>
<reference evidence="1" key="1">
    <citation type="journal article" date="2023" name="Mol. Phylogenet. Evol.">
        <title>Genome-scale phylogeny and comparative genomics of the fungal order Sordariales.</title>
        <authorList>
            <person name="Hensen N."/>
            <person name="Bonometti L."/>
            <person name="Westerberg I."/>
            <person name="Brannstrom I.O."/>
            <person name="Guillou S."/>
            <person name="Cros-Aarteil S."/>
            <person name="Calhoun S."/>
            <person name="Haridas S."/>
            <person name="Kuo A."/>
            <person name="Mondo S."/>
            <person name="Pangilinan J."/>
            <person name="Riley R."/>
            <person name="LaButti K."/>
            <person name="Andreopoulos B."/>
            <person name="Lipzen A."/>
            <person name="Chen C."/>
            <person name="Yan M."/>
            <person name="Daum C."/>
            <person name="Ng V."/>
            <person name="Clum A."/>
            <person name="Steindorff A."/>
            <person name="Ohm R.A."/>
            <person name="Martin F."/>
            <person name="Silar P."/>
            <person name="Natvig D.O."/>
            <person name="Lalanne C."/>
            <person name="Gautier V."/>
            <person name="Ament-Velasquez S.L."/>
            <person name="Kruys A."/>
            <person name="Hutchinson M.I."/>
            <person name="Powell A.J."/>
            <person name="Barry K."/>
            <person name="Miller A.N."/>
            <person name="Grigoriev I.V."/>
            <person name="Debuchy R."/>
            <person name="Gladieux P."/>
            <person name="Hiltunen Thoren M."/>
            <person name="Johannesson H."/>
        </authorList>
    </citation>
    <scope>NUCLEOTIDE SEQUENCE</scope>
    <source>
        <strain evidence="1">FGSC 1904</strain>
    </source>
</reference>
<gene>
    <name evidence="1" type="ORF">B0T20DRAFT_347959</name>
</gene>
<proteinExistence type="predicted"/>
<feature type="non-terminal residue" evidence="1">
    <location>
        <position position="1"/>
    </location>
</feature>
<keyword evidence="2" id="KW-1185">Reference proteome</keyword>
<dbReference type="EMBL" id="JAUTDP010000003">
    <property type="protein sequence ID" value="KAK3400937.1"/>
    <property type="molecule type" value="Genomic_DNA"/>
</dbReference>
<accession>A0AAE0PJF2</accession>
<reference evidence="1" key="2">
    <citation type="submission" date="2023-07" db="EMBL/GenBank/DDBJ databases">
        <authorList>
            <consortium name="Lawrence Berkeley National Laboratory"/>
            <person name="Haridas S."/>
            <person name="Hensen N."/>
            <person name="Bonometti L."/>
            <person name="Westerberg I."/>
            <person name="Brannstrom I.O."/>
            <person name="Guillou S."/>
            <person name="Cros-Aarteil S."/>
            <person name="Calhoun S."/>
            <person name="Kuo A."/>
            <person name="Mondo S."/>
            <person name="Pangilinan J."/>
            <person name="Riley R."/>
            <person name="LaButti K."/>
            <person name="Andreopoulos B."/>
            <person name="Lipzen A."/>
            <person name="Chen C."/>
            <person name="Yanf M."/>
            <person name="Daum C."/>
            <person name="Ng V."/>
            <person name="Clum A."/>
            <person name="Steindorff A."/>
            <person name="Ohm R."/>
            <person name="Martin F."/>
            <person name="Silar P."/>
            <person name="Natvig D."/>
            <person name="Lalanne C."/>
            <person name="Gautier V."/>
            <person name="Ament-velasquez S.L."/>
            <person name="Kruys A."/>
            <person name="Hutchinson M.I."/>
            <person name="Powell A.J."/>
            <person name="Barry K."/>
            <person name="Miller A.N."/>
            <person name="Grigoriev I.V."/>
            <person name="Debuchy R."/>
            <person name="Gladieux P."/>
            <person name="Thoren M.H."/>
            <person name="Johannesson H."/>
        </authorList>
    </citation>
    <scope>NUCLEOTIDE SEQUENCE</scope>
    <source>
        <strain evidence="1">FGSC 1904</strain>
    </source>
</reference>
<sequence>ILNKFKLNINYFSNNKAKKIYIENRTANKITQNLKPYLADGPYNIKTSNKLFAYLRAEYYNYNRKEKVIYEFNDLKFEISGDFQEFYNKFVRLIGEYGHPPNS</sequence>